<gene>
    <name evidence="2" type="ORF">BDV37DRAFT_241957</name>
</gene>
<dbReference type="PANTHER" id="PTHR48015">
    <property type="entry name" value="SERINE/THREONINE-PROTEIN KINASE TAO"/>
    <property type="match status" value="1"/>
</dbReference>
<evidence type="ECO:0000259" key="1">
    <source>
        <dbReference type="PROSITE" id="PS50011"/>
    </source>
</evidence>
<dbReference type="GO" id="GO:0005524">
    <property type="term" value="F:ATP binding"/>
    <property type="evidence" value="ECO:0007669"/>
    <property type="project" value="InterPro"/>
</dbReference>
<dbReference type="InterPro" id="IPR050285">
    <property type="entry name" value="STE20_Ser/Thr_kinase"/>
</dbReference>
<dbReference type="InterPro" id="IPR011009">
    <property type="entry name" value="Kinase-like_dom_sf"/>
</dbReference>
<dbReference type="GO" id="GO:0043408">
    <property type="term" value="P:regulation of MAPK cascade"/>
    <property type="evidence" value="ECO:0007669"/>
    <property type="project" value="TreeGrafter"/>
</dbReference>
<sequence>MVISLEQLHSGFQLQELHISFICKEVLNGLSYIHKDLAICHSRIQCDNIFIDKDGCVKIADIGACLLERHQGSEQIDIRSLGWMMTEIMEPGTADANRRTINLEDTNKWSSNIIDFQRQTEKLPIEHLLRHDFLAHAPSRERKCLVVPMIRAKATALHDYE</sequence>
<keyword evidence="3" id="KW-1185">Reference proteome</keyword>
<dbReference type="Gene3D" id="1.10.510.10">
    <property type="entry name" value="Transferase(Phosphotransferase) domain 1"/>
    <property type="match status" value="1"/>
</dbReference>
<dbReference type="GO" id="GO:0004674">
    <property type="term" value="F:protein serine/threonine kinase activity"/>
    <property type="evidence" value="ECO:0007669"/>
    <property type="project" value="TreeGrafter"/>
</dbReference>
<dbReference type="Proteomes" id="UP000325579">
    <property type="component" value="Unassembled WGS sequence"/>
</dbReference>
<keyword evidence="2" id="KW-0808">Transferase</keyword>
<organism evidence="2 3">
    <name type="scientific">Aspergillus pseudonomiae</name>
    <dbReference type="NCBI Taxonomy" id="1506151"/>
    <lineage>
        <taxon>Eukaryota</taxon>
        <taxon>Fungi</taxon>
        <taxon>Dikarya</taxon>
        <taxon>Ascomycota</taxon>
        <taxon>Pezizomycotina</taxon>
        <taxon>Eurotiomycetes</taxon>
        <taxon>Eurotiomycetidae</taxon>
        <taxon>Eurotiales</taxon>
        <taxon>Aspergillaceae</taxon>
        <taxon>Aspergillus</taxon>
        <taxon>Aspergillus subgen. Circumdati</taxon>
    </lineage>
</organism>
<evidence type="ECO:0000313" key="3">
    <source>
        <dbReference type="Proteomes" id="UP000325579"/>
    </source>
</evidence>
<dbReference type="PANTHER" id="PTHR48015:SF16">
    <property type="entry name" value="SERINE_THREONINE-PROTEIN KINASE SULU"/>
    <property type="match status" value="1"/>
</dbReference>
<keyword evidence="2" id="KW-0418">Kinase</keyword>
<name>A0A5N7DL67_9EURO</name>
<feature type="domain" description="Protein kinase" evidence="1">
    <location>
        <begin position="1"/>
        <end position="161"/>
    </location>
</feature>
<protein>
    <submittedName>
        <fullName evidence="2">Kinase-like domain-containing protein</fullName>
    </submittedName>
</protein>
<dbReference type="PROSITE" id="PS50011">
    <property type="entry name" value="PROTEIN_KINASE_DOM"/>
    <property type="match status" value="1"/>
</dbReference>
<dbReference type="GeneID" id="43665939"/>
<dbReference type="GO" id="GO:0005737">
    <property type="term" value="C:cytoplasm"/>
    <property type="evidence" value="ECO:0007669"/>
    <property type="project" value="TreeGrafter"/>
</dbReference>
<proteinExistence type="predicted"/>
<dbReference type="OrthoDB" id="4062651at2759"/>
<dbReference type="InterPro" id="IPR000719">
    <property type="entry name" value="Prot_kinase_dom"/>
</dbReference>
<dbReference type="AlphaFoldDB" id="A0A5N7DL67"/>
<dbReference type="GO" id="GO:0035556">
    <property type="term" value="P:intracellular signal transduction"/>
    <property type="evidence" value="ECO:0007669"/>
    <property type="project" value="TreeGrafter"/>
</dbReference>
<dbReference type="Pfam" id="PF00069">
    <property type="entry name" value="Pkinase"/>
    <property type="match status" value="1"/>
</dbReference>
<dbReference type="EMBL" id="ML736750">
    <property type="protein sequence ID" value="KAE8407124.1"/>
    <property type="molecule type" value="Genomic_DNA"/>
</dbReference>
<evidence type="ECO:0000313" key="2">
    <source>
        <dbReference type="EMBL" id="KAE8407124.1"/>
    </source>
</evidence>
<dbReference type="RefSeq" id="XP_031944443.1">
    <property type="nucleotide sequence ID" value="XM_032081248.1"/>
</dbReference>
<dbReference type="SUPFAM" id="SSF56112">
    <property type="entry name" value="Protein kinase-like (PK-like)"/>
    <property type="match status" value="1"/>
</dbReference>
<accession>A0A5N7DL67</accession>
<reference evidence="2 3" key="1">
    <citation type="submission" date="2019-04" db="EMBL/GenBank/DDBJ databases">
        <authorList>
            <consortium name="DOE Joint Genome Institute"/>
            <person name="Mondo S."/>
            <person name="Kjaerbolling I."/>
            <person name="Vesth T."/>
            <person name="Frisvad J.C."/>
            <person name="Nybo J.L."/>
            <person name="Theobald S."/>
            <person name="Kildgaard S."/>
            <person name="Isbrandt T."/>
            <person name="Kuo A."/>
            <person name="Sato A."/>
            <person name="Lyhne E.K."/>
            <person name="Kogle M.E."/>
            <person name="Wiebenga A."/>
            <person name="Kun R.S."/>
            <person name="Lubbers R.J."/>
            <person name="Makela M.R."/>
            <person name="Barry K."/>
            <person name="Chovatia M."/>
            <person name="Clum A."/>
            <person name="Daum C."/>
            <person name="Haridas S."/>
            <person name="He G."/>
            <person name="LaButti K."/>
            <person name="Lipzen A."/>
            <person name="Riley R."/>
            <person name="Salamov A."/>
            <person name="Simmons B.A."/>
            <person name="Magnuson J.K."/>
            <person name="Henrissat B."/>
            <person name="Mortensen U.H."/>
            <person name="Larsen T.O."/>
            <person name="Devries R.P."/>
            <person name="Grigoriev I.V."/>
            <person name="Machida M."/>
            <person name="Baker S.E."/>
            <person name="Andersen M.R."/>
            <person name="Cantor M.N."/>
            <person name="Hua S.X."/>
        </authorList>
    </citation>
    <scope>NUCLEOTIDE SEQUENCE [LARGE SCALE GENOMIC DNA]</scope>
    <source>
        <strain evidence="2 3">CBS 119388</strain>
    </source>
</reference>